<proteinExistence type="predicted"/>
<dbReference type="EMBL" id="AP024749">
    <property type="protein sequence ID" value="BCY27333.1"/>
    <property type="molecule type" value="Genomic_DNA"/>
</dbReference>
<keyword evidence="2" id="KW-1185">Reference proteome</keyword>
<evidence type="ECO:0000313" key="1">
    <source>
        <dbReference type="EMBL" id="BCY27333.1"/>
    </source>
</evidence>
<evidence type="ECO:0000313" key="2">
    <source>
        <dbReference type="Proteomes" id="UP000825258"/>
    </source>
</evidence>
<sequence length="238" mass="27441">MKKISLIIVLLVSFFSFSQEKYEYVIVPSKFDFLKEADQYNLNSLMKSFFETEGFTVYYDTDELPEYLANNRCKAFFVDAIESNKLFTTNVVVQIKDCQNKVLLESFKGSSREKSLKVAYNEVFRFALTSLKGQLNFKNKAESKPTQIEDVIAVEVIPATPQKTTNPNQLFAIPIENGYKLVDEEPKVIYLIQSTSMNDVFIGKKGEIQGTFLKKINGWYFEYYQDGKLISEKVSVKF</sequence>
<protein>
    <submittedName>
        <fullName evidence="1">Uncharacterized protein</fullName>
    </submittedName>
</protein>
<gene>
    <name evidence="1" type="ORF">KK2020170_02010</name>
</gene>
<name>A0ABM7S7F3_9FLAO</name>
<dbReference type="RefSeq" id="WP_221258960.1">
    <property type="nucleotide sequence ID" value="NZ_AP024749.1"/>
</dbReference>
<organism evidence="1 2">
    <name type="scientific">Flavobacterium okayamense</name>
    <dbReference type="NCBI Taxonomy" id="2830782"/>
    <lineage>
        <taxon>Bacteria</taxon>
        <taxon>Pseudomonadati</taxon>
        <taxon>Bacteroidota</taxon>
        <taxon>Flavobacteriia</taxon>
        <taxon>Flavobacteriales</taxon>
        <taxon>Flavobacteriaceae</taxon>
        <taxon>Flavobacterium</taxon>
    </lineage>
</organism>
<accession>A0ABM7S7F3</accession>
<dbReference type="Proteomes" id="UP000825258">
    <property type="component" value="Chromosome"/>
</dbReference>
<reference evidence="1 2" key="1">
    <citation type="submission" date="2021-06" db="EMBL/GenBank/DDBJ databases">
        <title>Whole genome sequences of Flavobacterium sp. KK2020170 and assembly.</title>
        <authorList>
            <person name="Kitahara K."/>
            <person name="Miyoshi S."/>
            <person name="Uesaka K."/>
        </authorList>
    </citation>
    <scope>NUCLEOTIDE SEQUENCE [LARGE SCALE GENOMIC DNA]</scope>
    <source>
        <strain evidence="1 2">KK2020170</strain>
    </source>
</reference>